<evidence type="ECO:0000256" key="10">
    <source>
        <dbReference type="ARBA" id="ARBA00023136"/>
    </source>
</evidence>
<keyword evidence="9" id="KW-0798">TonB box</keyword>
<feature type="domain" description="TonB-dependent receptor-like beta-barrel" evidence="13">
    <location>
        <begin position="291"/>
        <end position="724"/>
    </location>
</feature>
<evidence type="ECO:0000256" key="12">
    <source>
        <dbReference type="SAM" id="MobiDB-lite"/>
    </source>
</evidence>
<keyword evidence="8" id="KW-0406">Ion transport</keyword>
<keyword evidence="11" id="KW-0998">Cell outer membrane</keyword>
<feature type="region of interest" description="Disordered" evidence="12">
    <location>
        <begin position="101"/>
        <end position="144"/>
    </location>
</feature>
<dbReference type="InterPro" id="IPR039426">
    <property type="entry name" value="TonB-dep_rcpt-like"/>
</dbReference>
<keyword evidence="6" id="KW-0732">Signal</keyword>
<comment type="subcellular location">
    <subcellularLocation>
        <location evidence="1">Cell outer membrane</location>
        <topology evidence="1">Multi-pass membrane protein</topology>
    </subcellularLocation>
</comment>
<dbReference type="RefSeq" id="WP_348758428.1">
    <property type="nucleotide sequence ID" value="NZ_OZ026884.1"/>
</dbReference>
<evidence type="ECO:0000256" key="4">
    <source>
        <dbReference type="ARBA" id="ARBA00022496"/>
    </source>
</evidence>
<keyword evidence="10" id="KW-0472">Membrane</keyword>
<reference evidence="14 15" key="1">
    <citation type="submission" date="2024-04" db="EMBL/GenBank/DDBJ databases">
        <authorList>
            <person name="Cremers G."/>
        </authorList>
    </citation>
    <scope>NUCLEOTIDE SEQUENCE [LARGE SCALE GENOMIC DNA]</scope>
    <source>
        <strain evidence="14">MeCH1-AG</strain>
    </source>
</reference>
<dbReference type="EMBL" id="OZ026884">
    <property type="protein sequence ID" value="CAL1238815.1"/>
    <property type="molecule type" value="Genomic_DNA"/>
</dbReference>
<dbReference type="InterPro" id="IPR036942">
    <property type="entry name" value="Beta-barrel_TonB_sf"/>
</dbReference>
<dbReference type="InterPro" id="IPR000531">
    <property type="entry name" value="Beta-barrel_TonB"/>
</dbReference>
<organism evidence="14 15">
    <name type="scientific">Candidatus Methylocalor cossyra</name>
    <dbReference type="NCBI Taxonomy" id="3108543"/>
    <lineage>
        <taxon>Bacteria</taxon>
        <taxon>Pseudomonadati</taxon>
        <taxon>Pseudomonadota</taxon>
        <taxon>Gammaproteobacteria</taxon>
        <taxon>Methylococcales</taxon>
        <taxon>Methylococcaceae</taxon>
        <taxon>Candidatus Methylocalor</taxon>
    </lineage>
</organism>
<accession>A0ABP1C3N7</accession>
<evidence type="ECO:0000256" key="5">
    <source>
        <dbReference type="ARBA" id="ARBA00022692"/>
    </source>
</evidence>
<evidence type="ECO:0000256" key="1">
    <source>
        <dbReference type="ARBA" id="ARBA00004571"/>
    </source>
</evidence>
<feature type="region of interest" description="Disordered" evidence="12">
    <location>
        <begin position="45"/>
        <end position="66"/>
    </location>
</feature>
<dbReference type="Pfam" id="PF00593">
    <property type="entry name" value="TonB_dep_Rec_b-barrel"/>
    <property type="match status" value="1"/>
</dbReference>
<proteinExistence type="predicted"/>
<evidence type="ECO:0000256" key="2">
    <source>
        <dbReference type="ARBA" id="ARBA00022448"/>
    </source>
</evidence>
<evidence type="ECO:0000256" key="9">
    <source>
        <dbReference type="ARBA" id="ARBA00023077"/>
    </source>
</evidence>
<keyword evidence="4" id="KW-0410">Iron transport</keyword>
<dbReference type="PANTHER" id="PTHR32552:SF89">
    <property type="entry name" value="CATECHOLATE SIDEROPHORE RECEPTOR FIU"/>
    <property type="match status" value="1"/>
</dbReference>
<keyword evidence="7" id="KW-0408">Iron</keyword>
<dbReference type="Proteomes" id="UP001497493">
    <property type="component" value="Chromosome"/>
</dbReference>
<dbReference type="PANTHER" id="PTHR32552">
    <property type="entry name" value="FERRICHROME IRON RECEPTOR-RELATED"/>
    <property type="match status" value="1"/>
</dbReference>
<evidence type="ECO:0000313" key="15">
    <source>
        <dbReference type="Proteomes" id="UP001497493"/>
    </source>
</evidence>
<evidence type="ECO:0000256" key="7">
    <source>
        <dbReference type="ARBA" id="ARBA00023004"/>
    </source>
</evidence>
<gene>
    <name evidence="14" type="ORF">MECH1_V1_0027</name>
</gene>
<evidence type="ECO:0000256" key="11">
    <source>
        <dbReference type="ARBA" id="ARBA00023237"/>
    </source>
</evidence>
<feature type="compositionally biased region" description="Low complexity" evidence="12">
    <location>
        <begin position="122"/>
        <end position="142"/>
    </location>
</feature>
<dbReference type="Gene3D" id="2.40.170.20">
    <property type="entry name" value="TonB-dependent receptor, beta-barrel domain"/>
    <property type="match status" value="1"/>
</dbReference>
<evidence type="ECO:0000256" key="3">
    <source>
        <dbReference type="ARBA" id="ARBA00022452"/>
    </source>
</evidence>
<protein>
    <submittedName>
        <fullName evidence="14">TonB-dependent receptor</fullName>
    </submittedName>
</protein>
<sequence>MPDCHPSSALPRPALRTALPGALAALSLAGAGSASDEGAPVALPEVAVESSAEPSPLQVKAAGASTETRLDGAALRRFGGPGQTNPQQALQYLPSINFQSADPYGLSSNPPPGNPALRIRGRSSSSPGTPSSPRTVEELPLTGGPGGGAAMFDLENVDAMVLYKGAMPPDKGLGFGNIAGNLDLQLRRPREESAAFLKQDFGSFDFYRTFLRGDSGRLATETRLFSAYSYTTAAKWRGAGGAPDARHNGAFGLVQRFGETGKAELFAVVNDQHSHDFRPLTARQAQQLGRFDRFDFNTRLTGNPAQDINYYDFNRQTFTDVSLFANLEFKPSAATRLSLKPYYWHDEGFYLSGVPDLKGAPGVRRWDIQHQLWGLLGKLELRRWDTDFTLGYWYHEQEPPGPPTAWRAYRVAGGGLRFAGWALLDKQGQHVFHSPFVALHRAFGELDLSAGLRYLAQETAAITSYRTEGLPDVPYDRVFAYHPAIDPAASVSSRRFSAWLPYFGAIYALSDLVSLRFAYGRNFAAMPLHQYPTYLMARRAFAAAGVTLQQLWDRQRPGQSDNFDLGARFSGRQWFVAPTLYYSTERGKSVTAFDPNLGVSYYQTVQARAYGAELEAGLDLGDDLNLYGAFSYNRYELANDIRTASNAVLSVKGHQVPDAPELEGQLLLTYRLGDFSLSPGLRYVGTRYGDVAHRLRLPDYAVADLYLAYERRRFAGFGELNLGLSLLNIFDQRYIAVVNASDDQRPGTTTFYPGAPFTVAFMVGARF</sequence>
<keyword evidence="2" id="KW-0813">Transport</keyword>
<evidence type="ECO:0000313" key="14">
    <source>
        <dbReference type="EMBL" id="CAL1238815.1"/>
    </source>
</evidence>
<keyword evidence="14" id="KW-0675">Receptor</keyword>
<evidence type="ECO:0000256" key="6">
    <source>
        <dbReference type="ARBA" id="ARBA00022729"/>
    </source>
</evidence>
<name>A0ABP1C3N7_9GAMM</name>
<evidence type="ECO:0000256" key="8">
    <source>
        <dbReference type="ARBA" id="ARBA00023065"/>
    </source>
</evidence>
<keyword evidence="15" id="KW-1185">Reference proteome</keyword>
<evidence type="ECO:0000259" key="13">
    <source>
        <dbReference type="Pfam" id="PF00593"/>
    </source>
</evidence>
<keyword evidence="3" id="KW-1134">Transmembrane beta strand</keyword>
<dbReference type="SUPFAM" id="SSF56935">
    <property type="entry name" value="Porins"/>
    <property type="match status" value="1"/>
</dbReference>
<keyword evidence="5" id="KW-0812">Transmembrane</keyword>